<evidence type="ECO:0000256" key="2">
    <source>
        <dbReference type="ARBA" id="ARBA00009810"/>
    </source>
</evidence>
<dbReference type="Pfam" id="PF00593">
    <property type="entry name" value="TonB_dep_Rec_b-barrel"/>
    <property type="match status" value="1"/>
</dbReference>
<proteinExistence type="inferred from homology"/>
<keyword evidence="8" id="KW-0675">Receptor</keyword>
<dbReference type="SUPFAM" id="SSF56935">
    <property type="entry name" value="Porins"/>
    <property type="match status" value="1"/>
</dbReference>
<organism evidence="15 16">
    <name type="scientific">Methyloradius palustris</name>
    <dbReference type="NCBI Taxonomy" id="2778876"/>
    <lineage>
        <taxon>Bacteria</taxon>
        <taxon>Pseudomonadati</taxon>
        <taxon>Pseudomonadota</taxon>
        <taxon>Betaproteobacteria</taxon>
        <taxon>Nitrosomonadales</taxon>
        <taxon>Methylophilaceae</taxon>
        <taxon>Methyloradius</taxon>
    </lineage>
</organism>
<keyword evidence="6 11" id="KW-0798">TonB box</keyword>
<reference evidence="15" key="1">
    <citation type="journal article" date="2021" name="Arch. Microbiol.">
        <title>Methyloradius palustris gen. nov., sp. nov., a methanol-oxidizing bacterium isolated from snow.</title>
        <authorList>
            <person name="Miyadera T."/>
            <person name="Kojima H."/>
            <person name="Fukui M."/>
        </authorList>
    </citation>
    <scope>NUCLEOTIDE SEQUENCE</scope>
    <source>
        <strain evidence="15">Zm11</strain>
    </source>
</reference>
<dbReference type="InterPro" id="IPR012910">
    <property type="entry name" value="Plug_dom"/>
</dbReference>
<keyword evidence="12" id="KW-0732">Signal</keyword>
<dbReference type="Pfam" id="PF07715">
    <property type="entry name" value="Plug"/>
    <property type="match status" value="1"/>
</dbReference>
<comment type="similarity">
    <text evidence="2 10 11">Belongs to the TonB-dependent receptor family.</text>
</comment>
<comment type="subcellular location">
    <subcellularLocation>
        <location evidence="1 10">Cell outer membrane</location>
        <topology evidence="1 10">Multi-pass membrane protein</topology>
    </subcellularLocation>
</comment>
<keyword evidence="5 10" id="KW-0812">Transmembrane</keyword>
<dbReference type="Gene3D" id="2.170.130.10">
    <property type="entry name" value="TonB-dependent receptor, plug domain"/>
    <property type="match status" value="1"/>
</dbReference>
<dbReference type="AlphaFoldDB" id="A0A8D5FZT1"/>
<evidence type="ECO:0000256" key="9">
    <source>
        <dbReference type="ARBA" id="ARBA00023237"/>
    </source>
</evidence>
<evidence type="ECO:0000256" key="5">
    <source>
        <dbReference type="ARBA" id="ARBA00022692"/>
    </source>
</evidence>
<gene>
    <name evidence="15" type="ORF">ZMTM_15680</name>
</gene>
<keyword evidence="16" id="KW-1185">Reference proteome</keyword>
<dbReference type="InterPro" id="IPR039426">
    <property type="entry name" value="TonB-dep_rcpt-like"/>
</dbReference>
<evidence type="ECO:0000313" key="16">
    <source>
        <dbReference type="Proteomes" id="UP000826722"/>
    </source>
</evidence>
<dbReference type="Proteomes" id="UP000826722">
    <property type="component" value="Chromosome"/>
</dbReference>
<evidence type="ECO:0000259" key="13">
    <source>
        <dbReference type="Pfam" id="PF00593"/>
    </source>
</evidence>
<evidence type="ECO:0000313" key="15">
    <source>
        <dbReference type="EMBL" id="BCM25309.1"/>
    </source>
</evidence>
<dbReference type="PANTHER" id="PTHR30069:SF39">
    <property type="entry name" value="BLL6183 PROTEIN"/>
    <property type="match status" value="1"/>
</dbReference>
<keyword evidence="7 10" id="KW-0472">Membrane</keyword>
<evidence type="ECO:0000256" key="1">
    <source>
        <dbReference type="ARBA" id="ARBA00004571"/>
    </source>
</evidence>
<dbReference type="PROSITE" id="PS52016">
    <property type="entry name" value="TONB_DEPENDENT_REC_3"/>
    <property type="match status" value="1"/>
</dbReference>
<evidence type="ECO:0000256" key="7">
    <source>
        <dbReference type="ARBA" id="ARBA00023136"/>
    </source>
</evidence>
<evidence type="ECO:0000256" key="4">
    <source>
        <dbReference type="ARBA" id="ARBA00022452"/>
    </source>
</evidence>
<evidence type="ECO:0000256" key="6">
    <source>
        <dbReference type="ARBA" id="ARBA00023077"/>
    </source>
</evidence>
<evidence type="ECO:0000256" key="10">
    <source>
        <dbReference type="PROSITE-ProRule" id="PRU01360"/>
    </source>
</evidence>
<name>A0A8D5FZT1_9PROT</name>
<keyword evidence="9 10" id="KW-0998">Cell outer membrane</keyword>
<evidence type="ECO:0000256" key="8">
    <source>
        <dbReference type="ARBA" id="ARBA00023170"/>
    </source>
</evidence>
<feature type="chain" id="PRO_5034846159" evidence="12">
    <location>
        <begin position="30"/>
        <end position="826"/>
    </location>
</feature>
<dbReference type="GO" id="GO:0015344">
    <property type="term" value="F:siderophore uptake transmembrane transporter activity"/>
    <property type="evidence" value="ECO:0007669"/>
    <property type="project" value="TreeGrafter"/>
</dbReference>
<feature type="domain" description="TonB-dependent receptor plug" evidence="14">
    <location>
        <begin position="52"/>
        <end position="165"/>
    </location>
</feature>
<dbReference type="RefSeq" id="WP_221763412.1">
    <property type="nucleotide sequence ID" value="NZ_AP024110.1"/>
</dbReference>
<feature type="signal peptide" evidence="12">
    <location>
        <begin position="1"/>
        <end position="29"/>
    </location>
</feature>
<evidence type="ECO:0000256" key="11">
    <source>
        <dbReference type="RuleBase" id="RU003357"/>
    </source>
</evidence>
<evidence type="ECO:0000256" key="12">
    <source>
        <dbReference type="SAM" id="SignalP"/>
    </source>
</evidence>
<dbReference type="GO" id="GO:0044718">
    <property type="term" value="P:siderophore transmembrane transport"/>
    <property type="evidence" value="ECO:0007669"/>
    <property type="project" value="TreeGrafter"/>
</dbReference>
<keyword evidence="3 10" id="KW-0813">Transport</keyword>
<dbReference type="EMBL" id="AP024110">
    <property type="protein sequence ID" value="BCM25309.1"/>
    <property type="molecule type" value="Genomic_DNA"/>
</dbReference>
<keyword evidence="4 10" id="KW-1134">Transmembrane beta strand</keyword>
<sequence>MHYKFPFHKKLVGSLIATSISIISFAVFADDINVEKIEVISSTPLPSVGIPVNQIPSNVQTVKADDIKSSQALDVTDYLNKHMGSVYINEIQNNPLQPDVNYRGFTASPLLGTPQGLSIYMDGVRMNQPFGDVVSWDLIPKNAIAGMQIMPGSNPLFGLNTLGGALSIQTKNGRDYPGGAVQTTFGSYGRKTSEFEYGGSKDSLDWFVSGTYFDENGWRDQSQSEASQLFGKVGWQGEKTDLKLTYSYANTNLNGNGLQPESFLKRDYSSVFTYPDNTKNESNFVNLQLAHYFTDSVSFSGNTYYRKIKTATYNGDINDDSLPDDIGGLGEAIRRSAAGNLRCATTGAGAALIPGGEPGEKCAGLINRGSIDQENMGIFGQVEVADKLFSFDNKYIVGSGFDYSKSSYSQSAEFANLTADRGLVGTGYYADPTNGMGFEIDGDPDDRRVNLSGKTYTWSLYATDTLSLTDRLHLTGSARYNYVRVQNKDGLIPDASNPDSLTGDHTFNRINPAIGLAFDINKNLNSYFGYNEGSRAPTSIELGCANPDNACKLPNSMAGDPSLKQVVTKTWEAGLRGRLDRTFSWNAGVFNATNENDILFVSSASTPGLGYFKNFGETRRRGFESGLKAQFDDLSIGANYTFLDATYQQNDTFTSEANSSADANGQINVSKGDRIPLVPRNIFKLYSDYRVTPRFSVGADLLAISGSYVRGNENNQHESGSVYLGDGKVGGYAIVNLTAAFNINNSWKVFGRIDNLLDKEYATAGQLGASPFSPSTGSYMLVPNGANLNSTTVGETFLAPGAPRTGWIGVRWEFGGAKTALKTDND</sequence>
<protein>
    <submittedName>
        <fullName evidence="15">Membrane protein</fullName>
    </submittedName>
</protein>
<dbReference type="Gene3D" id="2.40.170.20">
    <property type="entry name" value="TonB-dependent receptor, beta-barrel domain"/>
    <property type="match status" value="1"/>
</dbReference>
<feature type="domain" description="TonB-dependent receptor-like beta-barrel" evidence="13">
    <location>
        <begin position="234"/>
        <end position="756"/>
    </location>
</feature>
<dbReference type="InterPro" id="IPR000531">
    <property type="entry name" value="Beta-barrel_TonB"/>
</dbReference>
<dbReference type="PANTHER" id="PTHR30069">
    <property type="entry name" value="TONB-DEPENDENT OUTER MEMBRANE RECEPTOR"/>
    <property type="match status" value="1"/>
</dbReference>
<dbReference type="KEGG" id="mpau:ZMTM_15680"/>
<accession>A0A8D5FZT1</accession>
<evidence type="ECO:0000256" key="3">
    <source>
        <dbReference type="ARBA" id="ARBA00022448"/>
    </source>
</evidence>
<evidence type="ECO:0000259" key="14">
    <source>
        <dbReference type="Pfam" id="PF07715"/>
    </source>
</evidence>
<dbReference type="GO" id="GO:0009279">
    <property type="term" value="C:cell outer membrane"/>
    <property type="evidence" value="ECO:0007669"/>
    <property type="project" value="UniProtKB-SubCell"/>
</dbReference>
<dbReference type="InterPro" id="IPR037066">
    <property type="entry name" value="Plug_dom_sf"/>
</dbReference>
<dbReference type="InterPro" id="IPR036942">
    <property type="entry name" value="Beta-barrel_TonB_sf"/>
</dbReference>